<reference evidence="6" key="1">
    <citation type="journal article" date="2020" name="BMC Genomics">
        <title>Correction to: Identification and distribution of gene clusters required for synthesis of sphingolipid metabolism inhibitors in diverse species of the filamentous fungus Fusarium.</title>
        <authorList>
            <person name="Kim H.S."/>
            <person name="Lohmar J.M."/>
            <person name="Busman M."/>
            <person name="Brown D.W."/>
            <person name="Naumann T.A."/>
            <person name="Divon H.H."/>
            <person name="Lysoe E."/>
            <person name="Uhlig S."/>
            <person name="Proctor R.H."/>
        </authorList>
    </citation>
    <scope>NUCLEOTIDE SEQUENCE</scope>
    <source>
        <strain evidence="6">NRRL 22465</strain>
    </source>
</reference>
<feature type="repeat" description="ANK" evidence="3">
    <location>
        <begin position="1965"/>
        <end position="2001"/>
    </location>
</feature>
<dbReference type="Gene3D" id="1.25.40.20">
    <property type="entry name" value="Ankyrin repeat-containing domain"/>
    <property type="match status" value="9"/>
</dbReference>
<sequence>MSDSESYSEPDAVVIDRDDVSNYNPDNILPKPAEEIRQIRAWLEPTSYTIAGGEFRKHIASHAPGTGQWLASTDEYQKWLRGDGECGLLWIKGIPGSGKSVHVAKLIDDLAKENPGCPVLFFFFRQIIAANHSPQALVRDWMDQVLRYSPPLQHQLWKYIEDKASLSLFSVGDLLKDLQMAFRALPDKVFCIADALDEMDAGNEAFLQAIGSLGQWRPRKVKVLISSRPVPKVEAHLRQIPAFHIRLEERLVDLDISTYVNSTLSESHIPRGDWSAIANAVPGRANGLFLYARLAMEAFLEPGAHTETVLAHLPLDLDVLYTGLLQEHARRSGISPGVQRLILQSVTHATRPLRLVELAEMCRVVDSVGAGRDLRAMKDLIRAACGPLLEILPDETVSVVHHSFTEYLKGTTRGDDENGYPVLRPGPSHTQLALSCLRYLLMTRCLDQVEITIDDTDETPGCENISYSDRVPDEVKELRMKFPFFFYATSNWYLHIQGSEAESHAQDTINQVLDQFLGTDKTIKAWLKMVWPSSAANARRFSALHLVGRFGLVAYTRKLAKGWPGDVNPCDIADQPSAMLTRPVRWWAASEGHAATVSELISAGADPNRIDDWMKTTPLYEAADKNHDAVIKVLLGAGVDPLAPPSPSDDDKAKMDKPAFRSACERGHVEAVDAFLPHIDMKAMQDCLTWAAQAGQSRVVTHMLSQPGIEIDHMDHGSTSLFKACMRRDLATVKALLAAGANPRLLNGLEDASGPKAAEASCRQFTSLHVICGLRDHAYGIDYWADWDDDDSCEMARLVIEHGVDIHLQIEDGTTALHYAVGRSYHLSRLLLESGASAQVDDIRGRTPLHHCRAPACVPLLVEEGGADVNAQDVYGDTPLVAAFGQDRFHQDGLESQVLLLLECGADARVLTSAGESTLHLALESYQAIPTIIQALLENGADPERRNRCSETALMVASRCQDAEKIWASLLAAGADIHARDRVGHSVLWHQATRWPVCQGDGRWSHGDVQFLLDHGADPHSRDSRGRTLLHQAIRKRPSSCSPSSRSGDDTDIPRFSFLLGLGLDHTIVDYNGNSLLHELAAREASPYPYVRDWVLPLWEQLVCTLGLDLNQQNHLGSTPLHILCDAHARPGSLGHDDEPEPIDFLILRMRDVHISDHAGQTALHIASARSEYCANKLLEAGLSPLATTHQGLTPLHLAARAQQSNIVGMLVRLLQKSRHREPRMDTDMSLQSGADDGVETDGIDATDENGFSPLYHAVRSGRPETVWILVKAGADTNAGRSLFEACRDFEQDNALRAATGHGSRPDPLTQRETKGEASDPAEGYSQLTSDSDVFSTVETSRLEEIVMLIVKYGADASQLKWNESYSDGFVGRCMWQGKAYTASCLFDRVPHSLWHEPSSISGSTTLLSTCAPEYDSSTSSKTFLPVVAGRPCVMEFMLFMRQRRYHLVKELAKRGARFLPDPRDKYHFSHFATLVRLGFTRLVKSIGTVEAERALGQGDWHAFGDSSKAGLWCANRPADEDEAEGRDLRRGPEPCEERIPKPFLLEAVECKLPNLDVVRLLVEDFHVDVNERTWTSEYADGCFRLFYGNSTLHHVAQGTHWWHVHQALEYLVTVPGIDINLRIGGGLTPLHVAIRGTNMVLAPRHRPYIYDSVERLLRAGADVHLKTNGGVGCLALATRNIKIMQLLIKHGAIVSPDAVVSAVQDGRVDALRTLLHAKDKEGQCPDLDLDPALRVAGMLFRKPDPDDNIRSPSVDSVIAIEMIEILIHHGANPLSDYLIRDIDSFHSSSLDYIHFKRGDPPPEASHGGREVTMMHELIQSIPEFQIQTFLVPGIDVNHRDPRGLTLLHAVCCRPESVGKAFTEGGQETTFQHLVALGADLSARDDRGRTVLTTLLGPCYRTPPGWRATLDDMIRLAPRLIHDADDAGDTPLIYAAGRATGPEADTEPVQRLLSAGASPLETNKNGDGVLHTLAKDLGTPQLRQLCRLLVSHGADINSRNSQGETPLFKFAIRCPQVPGDRFDADFTKRNARGDAYEEPREQGAIALLQELGADFSAQDNEGRGLLHVAATGDVVRFQELMATGLDPMMENNAQQTAVDVAAAASNNSVLEIFENKARR</sequence>
<dbReference type="Gene3D" id="3.40.50.300">
    <property type="entry name" value="P-loop containing nucleotide triphosphate hydrolases"/>
    <property type="match status" value="1"/>
</dbReference>
<evidence type="ECO:0000313" key="7">
    <source>
        <dbReference type="Proteomes" id="UP000635477"/>
    </source>
</evidence>
<name>A0A8H4XNB3_9HYPO</name>
<feature type="repeat" description="ANK" evidence="3">
    <location>
        <begin position="1250"/>
        <end position="1282"/>
    </location>
</feature>
<protein>
    <recommendedName>
        <fullName evidence="5">Nephrocystin 3-like N-terminal domain-containing protein</fullName>
    </recommendedName>
</protein>
<gene>
    <name evidence="6" type="ORF">FZEAL_1865</name>
</gene>
<dbReference type="Pfam" id="PF24883">
    <property type="entry name" value="NPHP3_N"/>
    <property type="match status" value="1"/>
</dbReference>
<dbReference type="InterPro" id="IPR056884">
    <property type="entry name" value="NPHP3-like_N"/>
</dbReference>
<keyword evidence="7" id="KW-1185">Reference proteome</keyword>
<dbReference type="InterPro" id="IPR036770">
    <property type="entry name" value="Ankyrin_rpt-contain_sf"/>
</dbReference>
<feature type="repeat" description="ANK" evidence="3">
    <location>
        <begin position="1626"/>
        <end position="1669"/>
    </location>
</feature>
<keyword evidence="1" id="KW-0677">Repeat</keyword>
<evidence type="ECO:0000259" key="5">
    <source>
        <dbReference type="Pfam" id="PF24883"/>
    </source>
</evidence>
<dbReference type="PROSITE" id="PS50297">
    <property type="entry name" value="ANK_REP_REGION"/>
    <property type="match status" value="3"/>
</dbReference>
<dbReference type="SMART" id="SM00248">
    <property type="entry name" value="ANK"/>
    <property type="match status" value="22"/>
</dbReference>
<dbReference type="Pfam" id="PF00023">
    <property type="entry name" value="Ank"/>
    <property type="match status" value="2"/>
</dbReference>
<organism evidence="6 7">
    <name type="scientific">Fusarium zealandicum</name>
    <dbReference type="NCBI Taxonomy" id="1053134"/>
    <lineage>
        <taxon>Eukaryota</taxon>
        <taxon>Fungi</taxon>
        <taxon>Dikarya</taxon>
        <taxon>Ascomycota</taxon>
        <taxon>Pezizomycotina</taxon>
        <taxon>Sordariomycetes</taxon>
        <taxon>Hypocreomycetidae</taxon>
        <taxon>Hypocreales</taxon>
        <taxon>Nectriaceae</taxon>
        <taxon>Fusarium</taxon>
        <taxon>Fusarium staphyleae species complex</taxon>
    </lineage>
</organism>
<comment type="caution">
    <text evidence="6">The sequence shown here is derived from an EMBL/GenBank/DDBJ whole genome shotgun (WGS) entry which is preliminary data.</text>
</comment>
<evidence type="ECO:0000256" key="2">
    <source>
        <dbReference type="ARBA" id="ARBA00023043"/>
    </source>
</evidence>
<evidence type="ECO:0000313" key="6">
    <source>
        <dbReference type="EMBL" id="KAF4982526.1"/>
    </source>
</evidence>
<dbReference type="PROSITE" id="PS50088">
    <property type="entry name" value="ANK_REPEAT"/>
    <property type="match status" value="7"/>
</dbReference>
<dbReference type="Proteomes" id="UP000635477">
    <property type="component" value="Unassembled WGS sequence"/>
</dbReference>
<dbReference type="PANTHER" id="PTHR24198:SF165">
    <property type="entry name" value="ANKYRIN REPEAT-CONTAINING PROTEIN-RELATED"/>
    <property type="match status" value="1"/>
</dbReference>
<feature type="repeat" description="ANK" evidence="3">
    <location>
        <begin position="914"/>
        <end position="948"/>
    </location>
</feature>
<feature type="repeat" description="ANK" evidence="3">
    <location>
        <begin position="1191"/>
        <end position="1213"/>
    </location>
</feature>
<dbReference type="EMBL" id="JABEYC010000112">
    <property type="protein sequence ID" value="KAF4982526.1"/>
    <property type="molecule type" value="Genomic_DNA"/>
</dbReference>
<feature type="domain" description="Nephrocystin 3-like N-terminal" evidence="5">
    <location>
        <begin position="65"/>
        <end position="228"/>
    </location>
</feature>
<evidence type="ECO:0000256" key="1">
    <source>
        <dbReference type="ARBA" id="ARBA00022737"/>
    </source>
</evidence>
<feature type="repeat" description="ANK" evidence="3">
    <location>
        <begin position="716"/>
        <end position="748"/>
    </location>
</feature>
<proteinExistence type="predicted"/>
<dbReference type="OrthoDB" id="21416at2759"/>
<dbReference type="SUPFAM" id="SSF52540">
    <property type="entry name" value="P-loop containing nucleoside triphosphate hydrolases"/>
    <property type="match status" value="1"/>
</dbReference>
<feature type="repeat" description="ANK" evidence="3">
    <location>
        <begin position="949"/>
        <end position="982"/>
    </location>
</feature>
<dbReference type="Pfam" id="PF12796">
    <property type="entry name" value="Ank_2"/>
    <property type="match status" value="4"/>
</dbReference>
<reference evidence="6" key="2">
    <citation type="submission" date="2020-05" db="EMBL/GenBank/DDBJ databases">
        <authorList>
            <person name="Kim H.-S."/>
            <person name="Proctor R.H."/>
            <person name="Brown D.W."/>
        </authorList>
    </citation>
    <scope>NUCLEOTIDE SEQUENCE</scope>
    <source>
        <strain evidence="6">NRRL 22465</strain>
    </source>
</reference>
<dbReference type="InterPro" id="IPR002110">
    <property type="entry name" value="Ankyrin_rpt"/>
</dbReference>
<dbReference type="PANTHER" id="PTHR24198">
    <property type="entry name" value="ANKYRIN REPEAT AND PROTEIN KINASE DOMAIN-CONTAINING PROTEIN"/>
    <property type="match status" value="1"/>
</dbReference>
<evidence type="ECO:0000256" key="4">
    <source>
        <dbReference type="SAM" id="MobiDB-lite"/>
    </source>
</evidence>
<dbReference type="PRINTS" id="PR01415">
    <property type="entry name" value="ANKYRIN"/>
</dbReference>
<feature type="region of interest" description="Disordered" evidence="4">
    <location>
        <begin position="1297"/>
        <end position="1331"/>
    </location>
</feature>
<keyword evidence="2 3" id="KW-0040">ANK repeat</keyword>
<dbReference type="InterPro" id="IPR027417">
    <property type="entry name" value="P-loop_NTPase"/>
</dbReference>
<dbReference type="SUPFAM" id="SSF48403">
    <property type="entry name" value="Ankyrin repeat"/>
    <property type="match status" value="4"/>
</dbReference>
<accession>A0A8H4XNB3</accession>
<evidence type="ECO:0000256" key="3">
    <source>
        <dbReference type="PROSITE-ProRule" id="PRU00023"/>
    </source>
</evidence>